<sequence length="111" mass="12107">MRNRGLAGTKDWKLIEHLVAGDFTLVTHNSVDFRGGGPGKLGGEHARQPIHAGLVCLNSVHDLDLQRQLDLFQIALDELAAMDDLVNKALEVFEDEDGSIEVSLYDIPDGA</sequence>
<name>A0A1J5S7H8_9ZZZZ</name>
<dbReference type="AlphaFoldDB" id="A0A1J5S7H8"/>
<protein>
    <recommendedName>
        <fullName evidence="2">DUF5615 domain-containing protein</fullName>
    </recommendedName>
</protein>
<dbReference type="EMBL" id="MLJW01000097">
    <property type="protein sequence ID" value="OIR00197.1"/>
    <property type="molecule type" value="Genomic_DNA"/>
</dbReference>
<evidence type="ECO:0000313" key="1">
    <source>
        <dbReference type="EMBL" id="OIR00197.1"/>
    </source>
</evidence>
<organism evidence="1">
    <name type="scientific">mine drainage metagenome</name>
    <dbReference type="NCBI Taxonomy" id="410659"/>
    <lineage>
        <taxon>unclassified sequences</taxon>
        <taxon>metagenomes</taxon>
        <taxon>ecological metagenomes</taxon>
    </lineage>
</organism>
<evidence type="ECO:0008006" key="2">
    <source>
        <dbReference type="Google" id="ProtNLM"/>
    </source>
</evidence>
<comment type="caution">
    <text evidence="1">The sequence shown here is derived from an EMBL/GenBank/DDBJ whole genome shotgun (WGS) entry which is preliminary data.</text>
</comment>
<accession>A0A1J5S7H8</accession>
<gene>
    <name evidence="1" type="ORF">GALL_176540</name>
</gene>
<reference evidence="1" key="1">
    <citation type="submission" date="2016-10" db="EMBL/GenBank/DDBJ databases">
        <title>Sequence of Gallionella enrichment culture.</title>
        <authorList>
            <person name="Poehlein A."/>
            <person name="Muehling M."/>
            <person name="Daniel R."/>
        </authorList>
    </citation>
    <scope>NUCLEOTIDE SEQUENCE</scope>
</reference>
<proteinExistence type="predicted"/>